<name>A0ACB9X0Y9_CHAAC</name>
<dbReference type="EMBL" id="CM043793">
    <property type="protein sequence ID" value="KAI4819910.1"/>
    <property type="molecule type" value="Genomic_DNA"/>
</dbReference>
<evidence type="ECO:0000313" key="2">
    <source>
        <dbReference type="Proteomes" id="UP001057452"/>
    </source>
</evidence>
<organism evidence="1 2">
    <name type="scientific">Chaenocephalus aceratus</name>
    <name type="common">Blackfin icefish</name>
    <name type="synonym">Chaenichthys aceratus</name>
    <dbReference type="NCBI Taxonomy" id="36190"/>
    <lineage>
        <taxon>Eukaryota</taxon>
        <taxon>Metazoa</taxon>
        <taxon>Chordata</taxon>
        <taxon>Craniata</taxon>
        <taxon>Vertebrata</taxon>
        <taxon>Euteleostomi</taxon>
        <taxon>Actinopterygii</taxon>
        <taxon>Neopterygii</taxon>
        <taxon>Teleostei</taxon>
        <taxon>Neoteleostei</taxon>
        <taxon>Acanthomorphata</taxon>
        <taxon>Eupercaria</taxon>
        <taxon>Perciformes</taxon>
        <taxon>Notothenioidei</taxon>
        <taxon>Channichthyidae</taxon>
        <taxon>Chaenocephalus</taxon>
    </lineage>
</organism>
<dbReference type="Proteomes" id="UP001057452">
    <property type="component" value="Chromosome 9"/>
</dbReference>
<comment type="caution">
    <text evidence="1">The sequence shown here is derived from an EMBL/GenBank/DDBJ whole genome shotgun (WGS) entry which is preliminary data.</text>
</comment>
<proteinExistence type="predicted"/>
<gene>
    <name evidence="1" type="ORF">KUCAC02_027912</name>
</gene>
<evidence type="ECO:0000313" key="1">
    <source>
        <dbReference type="EMBL" id="KAI4819910.1"/>
    </source>
</evidence>
<sequence length="528" mass="59470">MGNPFEEESGDLLTLDTKDIADPSAAQLIATHHERGKEKFNSFMANLQCENDCSFYQPIKKNRITFFTNEPKSASKSETKLLKEDCNLFSRLFISCQNRQCDFQEFFKHENQSFPASLSNKGKLHACTKSDLVDVLQAKVTLPETKPESDVLIVDGAALLNTVAPRTPKTFEEYARKDILPKVEYYSTKHKRTDIIFDVYHQSSLKAEARSKRGKAIRRRVTATSKTPSNWQSFLRDSTKKTELFHFLADKVAEMTTGNPVIMTKGENAITTTSDTSVNLEEVAPCTHEEADTRIFVHARHAATEGYKSLMIEANDTDIVVIAISLMPSLAATGLEKMWVAFGKGEHRRWIPIHELVSAIGPEKTSGMLFFHAFTGCDVVSSFNGKGKKTAWQTWNVCNEASVIFTKLSQCPSKIEESDLQILEKFVVLMYDRSSSVALKEHAKRAAYEAGHIWSQAIVRQPEPRCPSEWGWFKEDDSWKLFWTALALIAKSCQELTKCGCKTQCSGRCKCFRFGLSCTPLCSCFCQT</sequence>
<keyword evidence="2" id="KW-1185">Reference proteome</keyword>
<protein>
    <submittedName>
        <fullName evidence="1">Uncharacterized protein</fullName>
    </submittedName>
</protein>
<reference evidence="1" key="1">
    <citation type="submission" date="2022-05" db="EMBL/GenBank/DDBJ databases">
        <title>Chromosome-level genome of Chaenocephalus aceratus.</title>
        <authorList>
            <person name="Park H."/>
        </authorList>
    </citation>
    <scope>NUCLEOTIDE SEQUENCE</scope>
    <source>
        <strain evidence="1">KU_202001</strain>
    </source>
</reference>
<accession>A0ACB9X0Y9</accession>